<evidence type="ECO:0000259" key="1">
    <source>
        <dbReference type="Pfam" id="PF00149"/>
    </source>
</evidence>
<dbReference type="EMBL" id="BAABGY010000001">
    <property type="protein sequence ID" value="GAA4317328.1"/>
    <property type="molecule type" value="Genomic_DNA"/>
</dbReference>
<dbReference type="PANTHER" id="PTHR31302:SF0">
    <property type="entry name" value="TRANSMEMBRANE PROTEIN WITH METALLOPHOSPHOESTERASE DOMAIN"/>
    <property type="match status" value="1"/>
</dbReference>
<feature type="domain" description="Calcineurin-like phosphoesterase" evidence="1">
    <location>
        <begin position="26"/>
        <end position="153"/>
    </location>
</feature>
<reference evidence="3" key="1">
    <citation type="journal article" date="2019" name="Int. J. Syst. Evol. Microbiol.">
        <title>The Global Catalogue of Microorganisms (GCM) 10K type strain sequencing project: providing services to taxonomists for standard genome sequencing and annotation.</title>
        <authorList>
            <consortium name="The Broad Institute Genomics Platform"/>
            <consortium name="The Broad Institute Genome Sequencing Center for Infectious Disease"/>
            <person name="Wu L."/>
            <person name="Ma J."/>
        </authorList>
    </citation>
    <scope>NUCLEOTIDE SEQUENCE [LARGE SCALE GENOMIC DNA]</scope>
    <source>
        <strain evidence="3">JCM 17919</strain>
    </source>
</reference>
<accession>A0ABP8G5B4</accession>
<sequence>MRYATASEPRFDLRTARREAPGLTPLRVAYLSDLHFRGGSGPMAEAIAASVETRNVDLVLLGGDYADSRAGWRHVEALAVRLAAGRTVLAIGGNHDRWWGLKRTERLLQGAGCSWIHHDTAAIDWYGARIRIDGDLPRGRDAGAALRLLCLHAPLRPGAFAPHYDVAFAGHLHGGQVVLWRRGESLYPAKWLYPQNVLARRVAGCDYYVSKGLGDTLPLRWNCRRDLLLLDAGASPV</sequence>
<gene>
    <name evidence="2" type="primary">yaeI</name>
    <name evidence="2" type="ORF">GCM10023184_00940</name>
</gene>
<name>A0ABP8G5B4_9BACT</name>
<evidence type="ECO:0000313" key="3">
    <source>
        <dbReference type="Proteomes" id="UP001501725"/>
    </source>
</evidence>
<dbReference type="InterPro" id="IPR051158">
    <property type="entry name" value="Metallophosphoesterase_sf"/>
</dbReference>
<organism evidence="2 3">
    <name type="scientific">Flaviaesturariibacter amylovorans</name>
    <dbReference type="NCBI Taxonomy" id="1084520"/>
    <lineage>
        <taxon>Bacteria</taxon>
        <taxon>Pseudomonadati</taxon>
        <taxon>Bacteroidota</taxon>
        <taxon>Chitinophagia</taxon>
        <taxon>Chitinophagales</taxon>
        <taxon>Chitinophagaceae</taxon>
        <taxon>Flaviaestuariibacter</taxon>
    </lineage>
</organism>
<dbReference type="RefSeq" id="WP_345252611.1">
    <property type="nucleotide sequence ID" value="NZ_BAABGY010000001.1"/>
</dbReference>
<dbReference type="SUPFAM" id="SSF56300">
    <property type="entry name" value="Metallo-dependent phosphatases"/>
    <property type="match status" value="1"/>
</dbReference>
<protein>
    <submittedName>
        <fullName evidence="2">Phosphodiesterase YaeI</fullName>
    </submittedName>
</protein>
<dbReference type="PANTHER" id="PTHR31302">
    <property type="entry name" value="TRANSMEMBRANE PROTEIN WITH METALLOPHOSPHOESTERASE DOMAIN-RELATED"/>
    <property type="match status" value="1"/>
</dbReference>
<keyword evidence="3" id="KW-1185">Reference proteome</keyword>
<dbReference type="Gene3D" id="3.60.21.10">
    <property type="match status" value="1"/>
</dbReference>
<proteinExistence type="predicted"/>
<dbReference type="InterPro" id="IPR029052">
    <property type="entry name" value="Metallo-depent_PP-like"/>
</dbReference>
<dbReference type="InterPro" id="IPR004843">
    <property type="entry name" value="Calcineurin-like_PHP"/>
</dbReference>
<dbReference type="Proteomes" id="UP001501725">
    <property type="component" value="Unassembled WGS sequence"/>
</dbReference>
<comment type="caution">
    <text evidence="2">The sequence shown here is derived from an EMBL/GenBank/DDBJ whole genome shotgun (WGS) entry which is preliminary data.</text>
</comment>
<evidence type="ECO:0000313" key="2">
    <source>
        <dbReference type="EMBL" id="GAA4317328.1"/>
    </source>
</evidence>
<dbReference type="Pfam" id="PF00149">
    <property type="entry name" value="Metallophos"/>
    <property type="match status" value="1"/>
</dbReference>